<protein>
    <submittedName>
        <fullName evidence="8">Two-component system sensor histidine kinase YesM</fullName>
        <ecNumber evidence="8">2.7.13.3</ecNumber>
    </submittedName>
</protein>
<feature type="domain" description="HAMP" evidence="7">
    <location>
        <begin position="299"/>
        <end position="351"/>
    </location>
</feature>
<dbReference type="PANTHER" id="PTHR34220:SF7">
    <property type="entry name" value="SENSOR HISTIDINE KINASE YPDA"/>
    <property type="match status" value="1"/>
</dbReference>
<gene>
    <name evidence="8" type="ORF">J2Z18_001175</name>
</gene>
<evidence type="ECO:0000256" key="2">
    <source>
        <dbReference type="ARBA" id="ARBA00022475"/>
    </source>
</evidence>
<evidence type="ECO:0000256" key="1">
    <source>
        <dbReference type="ARBA" id="ARBA00004651"/>
    </source>
</evidence>
<dbReference type="SMART" id="SM00304">
    <property type="entry name" value="HAMP"/>
    <property type="match status" value="1"/>
</dbReference>
<sequence length="576" mass="66157">MNRLRTSTFAKLTTLLAVLVIPTILLYAYSHQVSINVVRSTVEVGQHNRLTFFMSQMDSMVDQLTKYSVIASSDDGIKSYLAERPRSTPMQRIDSQQRIMDMLNMQIATSSWDSQILMYLTKYQELLTTDLSARYDAEYLAQARMQVWSYHHDSQGQAYFSWMRTPASSKELVVEIRFTDQNVINMLNRLKQDGDSEPFLYAPGKPVIASNTSVSETVQLAVDVLRDMQLGDQGSRIVQSGKGKYVMNYVRSGSLGWYLVDFVRLDSVYSPITLSSTLFYISVTLLLVLVLLLTLLLYRNVQRPISRLLHAVRRIRDGQYMTRLQDAPKNEFMYLFHAFNNMAEQIEDLIERVYKESLRSKEATLKQLQSQINPHFLYNCLFYIKNMANLGEKEAVVAMALNLGDYYRYTTRLEKPTAPLEEEVKLVENYLTIQMLRLQRLSFEIEIPENMQQLEIPRLLLQPIVENAVIHGVEDQLDFAFIHIHGEIEGSLCKIVIDNNGDGLDRAILAKLRRQIEEPLHERGGFGLWNIQQRLVTRYGKSSGLSFSESPSGGLRVELCWNDPDLGREESACINC</sequence>
<dbReference type="CDD" id="cd06225">
    <property type="entry name" value="HAMP"/>
    <property type="match status" value="1"/>
</dbReference>
<dbReference type="InterPro" id="IPR036890">
    <property type="entry name" value="HATPase_C_sf"/>
</dbReference>
<dbReference type="SUPFAM" id="SSF55874">
    <property type="entry name" value="ATPase domain of HSP90 chaperone/DNA topoisomerase II/histidine kinase"/>
    <property type="match status" value="1"/>
</dbReference>
<dbReference type="Pfam" id="PF06580">
    <property type="entry name" value="His_kinase"/>
    <property type="match status" value="1"/>
</dbReference>
<dbReference type="EC" id="2.7.13.3" evidence="8"/>
<dbReference type="Gene3D" id="3.30.565.10">
    <property type="entry name" value="Histidine kinase-like ATPase, C-terminal domain"/>
    <property type="match status" value="1"/>
</dbReference>
<comment type="caution">
    <text evidence="8">The sequence shown here is derived from an EMBL/GenBank/DDBJ whole genome shotgun (WGS) entry which is preliminary data.</text>
</comment>
<dbReference type="InterPro" id="IPR010559">
    <property type="entry name" value="Sig_transdc_His_kin_internal"/>
</dbReference>
<keyword evidence="2" id="KW-1003">Cell membrane</keyword>
<evidence type="ECO:0000256" key="5">
    <source>
        <dbReference type="ARBA" id="ARBA00023136"/>
    </source>
</evidence>
<accession>A0ABS4F758</accession>
<keyword evidence="8" id="KW-0418">Kinase</keyword>
<keyword evidence="3" id="KW-0597">Phosphoprotein</keyword>
<keyword evidence="6" id="KW-0812">Transmembrane</keyword>
<keyword evidence="4 8" id="KW-0808">Transferase</keyword>
<keyword evidence="6" id="KW-1133">Transmembrane helix</keyword>
<dbReference type="PROSITE" id="PS50885">
    <property type="entry name" value="HAMP"/>
    <property type="match status" value="1"/>
</dbReference>
<dbReference type="InterPro" id="IPR050640">
    <property type="entry name" value="Bact_2-comp_sensor_kinase"/>
</dbReference>
<evidence type="ECO:0000256" key="4">
    <source>
        <dbReference type="ARBA" id="ARBA00022679"/>
    </source>
</evidence>
<dbReference type="GO" id="GO:0004673">
    <property type="term" value="F:protein histidine kinase activity"/>
    <property type="evidence" value="ECO:0007669"/>
    <property type="project" value="UniProtKB-EC"/>
</dbReference>
<dbReference type="Proteomes" id="UP000706926">
    <property type="component" value="Unassembled WGS sequence"/>
</dbReference>
<evidence type="ECO:0000313" key="9">
    <source>
        <dbReference type="Proteomes" id="UP000706926"/>
    </source>
</evidence>
<dbReference type="GeneID" id="95403209"/>
<dbReference type="PANTHER" id="PTHR34220">
    <property type="entry name" value="SENSOR HISTIDINE KINASE YPDA"/>
    <property type="match status" value="1"/>
</dbReference>
<dbReference type="RefSeq" id="WP_007127456.1">
    <property type="nucleotide sequence ID" value="NZ_CP139098.1"/>
</dbReference>
<evidence type="ECO:0000256" key="6">
    <source>
        <dbReference type="SAM" id="Phobius"/>
    </source>
</evidence>
<evidence type="ECO:0000259" key="7">
    <source>
        <dbReference type="PROSITE" id="PS50885"/>
    </source>
</evidence>
<dbReference type="Pfam" id="PF00672">
    <property type="entry name" value="HAMP"/>
    <property type="match status" value="1"/>
</dbReference>
<name>A0ABS4F758_9BACL</name>
<comment type="subcellular location">
    <subcellularLocation>
        <location evidence="1">Cell membrane</location>
        <topology evidence="1">Multi-pass membrane protein</topology>
    </subcellularLocation>
</comment>
<dbReference type="InterPro" id="IPR003660">
    <property type="entry name" value="HAMP_dom"/>
</dbReference>
<evidence type="ECO:0000313" key="8">
    <source>
        <dbReference type="EMBL" id="MBP1892099.1"/>
    </source>
</evidence>
<proteinExistence type="predicted"/>
<evidence type="ECO:0000256" key="3">
    <source>
        <dbReference type="ARBA" id="ARBA00022553"/>
    </source>
</evidence>
<keyword evidence="5 6" id="KW-0472">Membrane</keyword>
<dbReference type="Gene3D" id="6.10.340.10">
    <property type="match status" value="1"/>
</dbReference>
<feature type="transmembrane region" description="Helical" evidence="6">
    <location>
        <begin position="12"/>
        <end position="30"/>
    </location>
</feature>
<feature type="transmembrane region" description="Helical" evidence="6">
    <location>
        <begin position="278"/>
        <end position="298"/>
    </location>
</feature>
<reference evidence="8 9" key="1">
    <citation type="submission" date="2021-03" db="EMBL/GenBank/DDBJ databases">
        <title>Genomic Encyclopedia of Type Strains, Phase IV (KMG-IV): sequencing the most valuable type-strain genomes for metagenomic binning, comparative biology and taxonomic classification.</title>
        <authorList>
            <person name="Goeker M."/>
        </authorList>
    </citation>
    <scope>NUCLEOTIDE SEQUENCE [LARGE SCALE GENOMIC DNA]</scope>
    <source>
        <strain evidence="8 9">DSM 15596</strain>
    </source>
</reference>
<dbReference type="EMBL" id="JAGGKI010000003">
    <property type="protein sequence ID" value="MBP1892099.1"/>
    <property type="molecule type" value="Genomic_DNA"/>
</dbReference>
<organism evidence="8 9">
    <name type="scientific">Paenibacillus lactis</name>
    <dbReference type="NCBI Taxonomy" id="228574"/>
    <lineage>
        <taxon>Bacteria</taxon>
        <taxon>Bacillati</taxon>
        <taxon>Bacillota</taxon>
        <taxon>Bacilli</taxon>
        <taxon>Bacillales</taxon>
        <taxon>Paenibacillaceae</taxon>
        <taxon>Paenibacillus</taxon>
    </lineage>
</organism>
<keyword evidence="9" id="KW-1185">Reference proteome</keyword>
<dbReference type="SUPFAM" id="SSF158472">
    <property type="entry name" value="HAMP domain-like"/>
    <property type="match status" value="1"/>
</dbReference>